<evidence type="ECO:0000313" key="2">
    <source>
        <dbReference type="EMBL" id="KAK4760427.1"/>
    </source>
</evidence>
<gene>
    <name evidence="2" type="ORF">SAY87_005320</name>
</gene>
<dbReference type="EMBL" id="JAXIOK010000010">
    <property type="protein sequence ID" value="KAK4760427.1"/>
    <property type="molecule type" value="Genomic_DNA"/>
</dbReference>
<protein>
    <submittedName>
        <fullName evidence="2">Uncharacterized protein</fullName>
    </submittedName>
</protein>
<evidence type="ECO:0000256" key="1">
    <source>
        <dbReference type="SAM" id="SignalP"/>
    </source>
</evidence>
<keyword evidence="1" id="KW-0732">Signal</keyword>
<organism evidence="2 3">
    <name type="scientific">Trapa incisa</name>
    <dbReference type="NCBI Taxonomy" id="236973"/>
    <lineage>
        <taxon>Eukaryota</taxon>
        <taxon>Viridiplantae</taxon>
        <taxon>Streptophyta</taxon>
        <taxon>Embryophyta</taxon>
        <taxon>Tracheophyta</taxon>
        <taxon>Spermatophyta</taxon>
        <taxon>Magnoliopsida</taxon>
        <taxon>eudicotyledons</taxon>
        <taxon>Gunneridae</taxon>
        <taxon>Pentapetalae</taxon>
        <taxon>rosids</taxon>
        <taxon>malvids</taxon>
        <taxon>Myrtales</taxon>
        <taxon>Lythraceae</taxon>
        <taxon>Trapa</taxon>
    </lineage>
</organism>
<dbReference type="Proteomes" id="UP001345219">
    <property type="component" value="Chromosome 5"/>
</dbReference>
<comment type="caution">
    <text evidence="2">The sequence shown here is derived from an EMBL/GenBank/DDBJ whole genome shotgun (WGS) entry which is preliminary data.</text>
</comment>
<name>A0AAN7Q6M3_9MYRT</name>
<dbReference type="AlphaFoldDB" id="A0AAN7Q6M3"/>
<proteinExistence type="predicted"/>
<reference evidence="2 3" key="1">
    <citation type="journal article" date="2023" name="Hortic Res">
        <title>Pangenome of water caltrop reveals structural variations and asymmetric subgenome divergence after allopolyploidization.</title>
        <authorList>
            <person name="Zhang X."/>
            <person name="Chen Y."/>
            <person name="Wang L."/>
            <person name="Yuan Y."/>
            <person name="Fang M."/>
            <person name="Shi L."/>
            <person name="Lu R."/>
            <person name="Comes H.P."/>
            <person name="Ma Y."/>
            <person name="Chen Y."/>
            <person name="Huang G."/>
            <person name="Zhou Y."/>
            <person name="Zheng Z."/>
            <person name="Qiu Y."/>
        </authorList>
    </citation>
    <scope>NUCLEOTIDE SEQUENCE [LARGE SCALE GENOMIC DNA]</scope>
    <source>
        <tissue evidence="2">Roots</tissue>
    </source>
</reference>
<feature type="chain" id="PRO_5042886605" evidence="1">
    <location>
        <begin position="26"/>
        <end position="70"/>
    </location>
</feature>
<accession>A0AAN7Q6M3</accession>
<feature type="signal peptide" evidence="1">
    <location>
        <begin position="1"/>
        <end position="25"/>
    </location>
</feature>
<sequence length="70" mass="7708">MAAFNAYKEPIRSLCLVFQLGLVLSKVVREIHEIEPAGKWKEGENPINKIVLMGDASKFVPLELAVTAIA</sequence>
<keyword evidence="3" id="KW-1185">Reference proteome</keyword>
<evidence type="ECO:0000313" key="3">
    <source>
        <dbReference type="Proteomes" id="UP001345219"/>
    </source>
</evidence>